<name>A0A1B6EIG7_9HEMI</name>
<dbReference type="SUPFAM" id="SSF51445">
    <property type="entry name" value="(Trans)glycosidases"/>
    <property type="match status" value="1"/>
</dbReference>
<keyword evidence="6" id="KW-0732">Signal</keyword>
<dbReference type="Pfam" id="PF00128">
    <property type="entry name" value="Alpha-amylase"/>
    <property type="match status" value="1"/>
</dbReference>
<evidence type="ECO:0000256" key="1">
    <source>
        <dbReference type="ARBA" id="ARBA00001657"/>
    </source>
</evidence>
<dbReference type="InterPro" id="IPR006047">
    <property type="entry name" value="GH13_cat_dom"/>
</dbReference>
<dbReference type="Gene3D" id="3.90.400.10">
    <property type="entry name" value="Oligo-1,6-glucosidase, Domain 2"/>
    <property type="match status" value="1"/>
</dbReference>
<evidence type="ECO:0000256" key="3">
    <source>
        <dbReference type="ARBA" id="ARBA00012741"/>
    </source>
</evidence>
<sequence>MKWLCLCCVAAVTFVVPMADAQDDLPWWRTAVFYQVYPRSFKDSNGDGVGDLKGITEKAEYLSELGVTAIWISPIFKSPMADFGYDISDYRQIDPIFGSMEDFKDLSEKLKNLNIKLLLDLVPNHSSDEHEWFQKSIRRQDPYTDYYVWHDGKRDNVTNKRIPPNNWVSMFTGPAWTWNEERGQYYLHNFDKKQPDLNYRNPAVVREMDDVIRFWLDLGVDGFRVDAVAFLFEDEQLRDEPVLEDGQQDRIYTQHLPETLEVLRHWADIVYNYTVKDGKPRALFAEVYADIPTTLKYYGEGNQNLLQPFNFQLLTSGNASTRASELKDLILTWVDALPSGTTPNWVIGNHDQGRIADKYGPEMVDAMNLLTGVLPGVKVVYNGEEIGMQNTFIRWDQTVDPIGQQLGPYRYQVGSRDPERTPMQWDDSPNAGFSSSKTTWLPVNPNYWRLNVEAQRSAESSHLKVFQAMTAVRNTYVLLHGDLSVLAPDDDTLVIVRTYQNSSIVLLINMGSYITNYTTQNLFSPLNLDFDMSVVTASVHSGIKPGTVVKKGAANLILRPKSAVLLQHITYIL</sequence>
<dbReference type="Gene3D" id="3.20.20.80">
    <property type="entry name" value="Glycosidases"/>
    <property type="match status" value="1"/>
</dbReference>
<dbReference type="SMART" id="SM00642">
    <property type="entry name" value="Aamy"/>
    <property type="match status" value="1"/>
</dbReference>
<keyword evidence="5" id="KW-0378">Hydrolase</keyword>
<protein>
    <recommendedName>
        <fullName evidence="3">alpha-glucosidase</fullName>
        <ecNumber evidence="3">3.2.1.20</ecNumber>
    </recommendedName>
</protein>
<dbReference type="FunFam" id="3.90.400.10:FF:000001">
    <property type="entry name" value="Maltase A3, isoform A"/>
    <property type="match status" value="1"/>
</dbReference>
<dbReference type="InterPro" id="IPR045857">
    <property type="entry name" value="O16G_dom_2"/>
</dbReference>
<gene>
    <name evidence="8" type="ORF">g.27198</name>
</gene>
<keyword evidence="4" id="KW-0325">Glycoprotein</keyword>
<feature type="domain" description="Glycosyl hydrolase family 13 catalytic" evidence="7">
    <location>
        <begin position="35"/>
        <end position="420"/>
    </location>
</feature>
<dbReference type="PANTHER" id="PTHR10357:SF179">
    <property type="entry name" value="NEUTRAL AND BASIC AMINO ACID TRANSPORT PROTEIN RBAT"/>
    <property type="match status" value="1"/>
</dbReference>
<proteinExistence type="inferred from homology"/>
<feature type="signal peptide" evidence="6">
    <location>
        <begin position="1"/>
        <end position="21"/>
    </location>
</feature>
<dbReference type="CDD" id="cd11328">
    <property type="entry name" value="AmyAc_maltase"/>
    <property type="match status" value="1"/>
</dbReference>
<evidence type="ECO:0000256" key="2">
    <source>
        <dbReference type="ARBA" id="ARBA00008061"/>
    </source>
</evidence>
<dbReference type="GO" id="GO:0005975">
    <property type="term" value="P:carbohydrate metabolic process"/>
    <property type="evidence" value="ECO:0007669"/>
    <property type="project" value="InterPro"/>
</dbReference>
<dbReference type="PANTHER" id="PTHR10357">
    <property type="entry name" value="ALPHA-AMYLASE FAMILY MEMBER"/>
    <property type="match status" value="1"/>
</dbReference>
<dbReference type="EMBL" id="GECZ01032065">
    <property type="protein sequence ID" value="JAS37704.1"/>
    <property type="molecule type" value="Transcribed_RNA"/>
</dbReference>
<accession>A0A1B6EIG7</accession>
<dbReference type="InterPro" id="IPR017853">
    <property type="entry name" value="GH"/>
</dbReference>
<evidence type="ECO:0000256" key="6">
    <source>
        <dbReference type="SAM" id="SignalP"/>
    </source>
</evidence>
<feature type="chain" id="PRO_5008582136" description="alpha-glucosidase" evidence="6">
    <location>
        <begin position="22"/>
        <end position="573"/>
    </location>
</feature>
<comment type="catalytic activity">
    <reaction evidence="1">
        <text>Hydrolysis of terminal, non-reducing (1-&gt;4)-linked alpha-D-glucose residues with release of alpha-D-glucose.</text>
        <dbReference type="EC" id="3.2.1.20"/>
    </reaction>
</comment>
<dbReference type="EC" id="3.2.1.20" evidence="3"/>
<comment type="similarity">
    <text evidence="2">Belongs to the glycosyl hydrolase 13 family.</text>
</comment>
<organism evidence="8">
    <name type="scientific">Cuerna arida</name>
    <dbReference type="NCBI Taxonomy" id="1464854"/>
    <lineage>
        <taxon>Eukaryota</taxon>
        <taxon>Metazoa</taxon>
        <taxon>Ecdysozoa</taxon>
        <taxon>Arthropoda</taxon>
        <taxon>Hexapoda</taxon>
        <taxon>Insecta</taxon>
        <taxon>Pterygota</taxon>
        <taxon>Neoptera</taxon>
        <taxon>Paraneoptera</taxon>
        <taxon>Hemiptera</taxon>
        <taxon>Auchenorrhyncha</taxon>
        <taxon>Membracoidea</taxon>
        <taxon>Cicadellidae</taxon>
        <taxon>Cicadellinae</taxon>
        <taxon>Proconiini</taxon>
        <taxon>Cuerna</taxon>
    </lineage>
</organism>
<dbReference type="AlphaFoldDB" id="A0A1B6EIG7"/>
<keyword evidence="5" id="KW-0326">Glycosidase</keyword>
<evidence type="ECO:0000256" key="5">
    <source>
        <dbReference type="ARBA" id="ARBA00023295"/>
    </source>
</evidence>
<evidence type="ECO:0000256" key="4">
    <source>
        <dbReference type="ARBA" id="ARBA00023180"/>
    </source>
</evidence>
<dbReference type="GO" id="GO:0004558">
    <property type="term" value="F:alpha-1,4-glucosidase activity"/>
    <property type="evidence" value="ECO:0007669"/>
    <property type="project" value="UniProtKB-EC"/>
</dbReference>
<evidence type="ECO:0000313" key="8">
    <source>
        <dbReference type="EMBL" id="JAS37704.1"/>
    </source>
</evidence>
<evidence type="ECO:0000259" key="7">
    <source>
        <dbReference type="SMART" id="SM00642"/>
    </source>
</evidence>
<reference evidence="8" key="1">
    <citation type="submission" date="2015-11" db="EMBL/GenBank/DDBJ databases">
        <title>De novo transcriptome assembly of four potential Pierce s Disease insect vectors from Arizona vineyards.</title>
        <authorList>
            <person name="Tassone E.E."/>
        </authorList>
    </citation>
    <scope>NUCLEOTIDE SEQUENCE</scope>
</reference>